<evidence type="ECO:0000256" key="4">
    <source>
        <dbReference type="ARBA" id="ARBA00023163"/>
    </source>
</evidence>
<dbReference type="OrthoDB" id="2123952at2759"/>
<dbReference type="PROSITE" id="PS00463">
    <property type="entry name" value="ZN2_CY6_FUNGAL_1"/>
    <property type="match status" value="1"/>
</dbReference>
<dbReference type="AlphaFoldDB" id="A0A164NV98"/>
<dbReference type="InterPro" id="IPR001138">
    <property type="entry name" value="Zn2Cys6_DnaBD"/>
</dbReference>
<dbReference type="EMBL" id="KV419440">
    <property type="protein sequence ID" value="KZS88073.1"/>
    <property type="molecule type" value="Genomic_DNA"/>
</dbReference>
<evidence type="ECO:0000313" key="9">
    <source>
        <dbReference type="Proteomes" id="UP000076722"/>
    </source>
</evidence>
<dbReference type="PANTHER" id="PTHR47338">
    <property type="entry name" value="ZN(II)2CYS6 TRANSCRIPTION FACTOR (EUROFUNG)-RELATED"/>
    <property type="match status" value="1"/>
</dbReference>
<proteinExistence type="predicted"/>
<name>A0A164NV98_9AGAM</name>
<protein>
    <recommendedName>
        <fullName evidence="7">Zn(2)-C6 fungal-type domain-containing protein</fullName>
    </recommendedName>
</protein>
<dbReference type="GO" id="GO:0000981">
    <property type="term" value="F:DNA-binding transcription factor activity, RNA polymerase II-specific"/>
    <property type="evidence" value="ECO:0007669"/>
    <property type="project" value="InterPro"/>
</dbReference>
<evidence type="ECO:0000259" key="7">
    <source>
        <dbReference type="PROSITE" id="PS50048"/>
    </source>
</evidence>
<evidence type="ECO:0000313" key="8">
    <source>
        <dbReference type="EMBL" id="KZS88073.1"/>
    </source>
</evidence>
<dbReference type="GO" id="GO:0008270">
    <property type="term" value="F:zinc ion binding"/>
    <property type="evidence" value="ECO:0007669"/>
    <property type="project" value="InterPro"/>
</dbReference>
<keyword evidence="2" id="KW-0479">Metal-binding</keyword>
<sequence length="194" mass="21175">MSLPGLSPPTNATPRVNDERTATGKGSRTSRSRVTQACDGCRQARSKCEPSGQDESCLMCFRLGIDCLFNVPTHKRGPLKGHTKKLEGRLSEAESILGIFQTFPNATVQNVLDELNKDPLAGRLLERVAHSPFGPFGRMRNSEDTDLRDVSDQTEERATEGLCLAWQSRLIANVHESTSGVIDDMPSVQGSHAP</sequence>
<dbReference type="Proteomes" id="UP000076722">
    <property type="component" value="Unassembled WGS sequence"/>
</dbReference>
<dbReference type="PROSITE" id="PS50048">
    <property type="entry name" value="ZN2_CY6_FUNGAL_2"/>
    <property type="match status" value="1"/>
</dbReference>
<keyword evidence="9" id="KW-1185">Reference proteome</keyword>
<dbReference type="GO" id="GO:0005634">
    <property type="term" value="C:nucleus"/>
    <property type="evidence" value="ECO:0007669"/>
    <property type="project" value="UniProtKB-SubCell"/>
</dbReference>
<dbReference type="SUPFAM" id="SSF57701">
    <property type="entry name" value="Zn2/Cys6 DNA-binding domain"/>
    <property type="match status" value="1"/>
</dbReference>
<keyword evidence="3" id="KW-0805">Transcription regulation</keyword>
<dbReference type="Gene3D" id="4.10.240.10">
    <property type="entry name" value="Zn(2)-C6 fungal-type DNA-binding domain"/>
    <property type="match status" value="1"/>
</dbReference>
<keyword evidence="4" id="KW-0804">Transcription</keyword>
<accession>A0A164NV98</accession>
<dbReference type="SMART" id="SM00066">
    <property type="entry name" value="GAL4"/>
    <property type="match status" value="1"/>
</dbReference>
<dbReference type="STRING" id="1314777.A0A164NV98"/>
<organism evidence="8 9">
    <name type="scientific">Sistotremastrum niveocremeum HHB9708</name>
    <dbReference type="NCBI Taxonomy" id="1314777"/>
    <lineage>
        <taxon>Eukaryota</taxon>
        <taxon>Fungi</taxon>
        <taxon>Dikarya</taxon>
        <taxon>Basidiomycota</taxon>
        <taxon>Agaricomycotina</taxon>
        <taxon>Agaricomycetes</taxon>
        <taxon>Sistotremastrales</taxon>
        <taxon>Sistotremastraceae</taxon>
        <taxon>Sertulicium</taxon>
        <taxon>Sertulicium niveocremeum</taxon>
    </lineage>
</organism>
<dbReference type="CDD" id="cd00067">
    <property type="entry name" value="GAL4"/>
    <property type="match status" value="1"/>
</dbReference>
<reference evidence="8 9" key="1">
    <citation type="journal article" date="2016" name="Mol. Biol. Evol.">
        <title>Comparative Genomics of Early-Diverging Mushroom-Forming Fungi Provides Insights into the Origins of Lignocellulose Decay Capabilities.</title>
        <authorList>
            <person name="Nagy L.G."/>
            <person name="Riley R."/>
            <person name="Tritt A."/>
            <person name="Adam C."/>
            <person name="Daum C."/>
            <person name="Floudas D."/>
            <person name="Sun H."/>
            <person name="Yadav J.S."/>
            <person name="Pangilinan J."/>
            <person name="Larsson K.H."/>
            <person name="Matsuura K."/>
            <person name="Barry K."/>
            <person name="Labutti K."/>
            <person name="Kuo R."/>
            <person name="Ohm R.A."/>
            <person name="Bhattacharya S.S."/>
            <person name="Shirouzu T."/>
            <person name="Yoshinaga Y."/>
            <person name="Martin F.M."/>
            <person name="Grigoriev I.V."/>
            <person name="Hibbett D.S."/>
        </authorList>
    </citation>
    <scope>NUCLEOTIDE SEQUENCE [LARGE SCALE GENOMIC DNA]</scope>
    <source>
        <strain evidence="8 9">HHB9708</strain>
    </source>
</reference>
<dbReference type="Pfam" id="PF00172">
    <property type="entry name" value="Zn_clus"/>
    <property type="match status" value="1"/>
</dbReference>
<evidence type="ECO:0000256" key="2">
    <source>
        <dbReference type="ARBA" id="ARBA00022723"/>
    </source>
</evidence>
<dbReference type="InterPro" id="IPR050815">
    <property type="entry name" value="TF_fung"/>
</dbReference>
<evidence type="ECO:0000256" key="3">
    <source>
        <dbReference type="ARBA" id="ARBA00023015"/>
    </source>
</evidence>
<keyword evidence="5" id="KW-0539">Nucleus</keyword>
<gene>
    <name evidence="8" type="ORF">SISNIDRAFT_460127</name>
</gene>
<evidence type="ECO:0000256" key="6">
    <source>
        <dbReference type="SAM" id="MobiDB-lite"/>
    </source>
</evidence>
<feature type="compositionally biased region" description="Polar residues" evidence="6">
    <location>
        <begin position="24"/>
        <end position="33"/>
    </location>
</feature>
<feature type="domain" description="Zn(2)-C6 fungal-type" evidence="7">
    <location>
        <begin position="37"/>
        <end position="69"/>
    </location>
</feature>
<dbReference type="PANTHER" id="PTHR47338:SF5">
    <property type="entry name" value="ZN(II)2CYS6 TRANSCRIPTION FACTOR (EUROFUNG)"/>
    <property type="match status" value="1"/>
</dbReference>
<feature type="region of interest" description="Disordered" evidence="6">
    <location>
        <begin position="1"/>
        <end position="33"/>
    </location>
</feature>
<dbReference type="InterPro" id="IPR036864">
    <property type="entry name" value="Zn2-C6_fun-type_DNA-bd_sf"/>
</dbReference>
<comment type="subcellular location">
    <subcellularLocation>
        <location evidence="1">Nucleus</location>
    </subcellularLocation>
</comment>
<evidence type="ECO:0000256" key="1">
    <source>
        <dbReference type="ARBA" id="ARBA00004123"/>
    </source>
</evidence>
<evidence type="ECO:0000256" key="5">
    <source>
        <dbReference type="ARBA" id="ARBA00023242"/>
    </source>
</evidence>